<organism evidence="2 3">
    <name type="scientific">Prorocentrum cordatum</name>
    <dbReference type="NCBI Taxonomy" id="2364126"/>
    <lineage>
        <taxon>Eukaryota</taxon>
        <taxon>Sar</taxon>
        <taxon>Alveolata</taxon>
        <taxon>Dinophyceae</taxon>
        <taxon>Prorocentrales</taxon>
        <taxon>Prorocentraceae</taxon>
        <taxon>Prorocentrum</taxon>
    </lineage>
</organism>
<dbReference type="Proteomes" id="UP001189429">
    <property type="component" value="Unassembled WGS sequence"/>
</dbReference>
<evidence type="ECO:0000256" key="1">
    <source>
        <dbReference type="SAM" id="MobiDB-lite"/>
    </source>
</evidence>
<gene>
    <name evidence="2" type="ORF">PCOR1329_LOCUS14662</name>
</gene>
<protein>
    <submittedName>
        <fullName evidence="2">Uncharacterized protein</fullName>
    </submittedName>
</protein>
<evidence type="ECO:0000313" key="2">
    <source>
        <dbReference type="EMBL" id="CAK0809394.1"/>
    </source>
</evidence>
<proteinExistence type="predicted"/>
<name>A0ABN9QT25_9DINO</name>
<keyword evidence="3" id="KW-1185">Reference proteome</keyword>
<sequence length="162" mass="16397">MAALLFVRGGKDPRGGLSSREPALRCAEPKFPAAGAAKPSTAAAQAPPRARPAGPAPPTVGRRRCAAGPAPAQAAPAPAPARTSATRKLCGAPAPVTRGSSKTTRCRPHAHVHQGPTAATAPALLRRQRNGHLQPARAVVLRSPGACTTSQACGVISHRFAP</sequence>
<evidence type="ECO:0000313" key="3">
    <source>
        <dbReference type="Proteomes" id="UP001189429"/>
    </source>
</evidence>
<feature type="region of interest" description="Disordered" evidence="1">
    <location>
        <begin position="1"/>
        <end position="116"/>
    </location>
</feature>
<accession>A0ABN9QT25</accession>
<feature type="compositionally biased region" description="Low complexity" evidence="1">
    <location>
        <begin position="32"/>
        <end position="53"/>
    </location>
</feature>
<reference evidence="2" key="1">
    <citation type="submission" date="2023-10" db="EMBL/GenBank/DDBJ databases">
        <authorList>
            <person name="Chen Y."/>
            <person name="Shah S."/>
            <person name="Dougan E. K."/>
            <person name="Thang M."/>
            <person name="Chan C."/>
        </authorList>
    </citation>
    <scope>NUCLEOTIDE SEQUENCE [LARGE SCALE GENOMIC DNA]</scope>
</reference>
<comment type="caution">
    <text evidence="2">The sequence shown here is derived from an EMBL/GenBank/DDBJ whole genome shotgun (WGS) entry which is preliminary data.</text>
</comment>
<feature type="compositionally biased region" description="Low complexity" evidence="1">
    <location>
        <begin position="66"/>
        <end position="76"/>
    </location>
</feature>
<dbReference type="EMBL" id="CAUYUJ010004402">
    <property type="protein sequence ID" value="CAK0809394.1"/>
    <property type="molecule type" value="Genomic_DNA"/>
</dbReference>